<name>A0A7J7HVW6_CAMSI</name>
<evidence type="ECO:0008006" key="4">
    <source>
        <dbReference type="Google" id="ProtNLM"/>
    </source>
</evidence>
<reference evidence="2 3" key="2">
    <citation type="submission" date="2020-07" db="EMBL/GenBank/DDBJ databases">
        <title>Genome assembly of wild tea tree DASZ reveals pedigree and selection history of tea varieties.</title>
        <authorList>
            <person name="Zhang W."/>
        </authorList>
    </citation>
    <scope>NUCLEOTIDE SEQUENCE [LARGE SCALE GENOMIC DNA]</scope>
    <source>
        <strain evidence="3">cv. G240</strain>
        <tissue evidence="2">Leaf</tissue>
    </source>
</reference>
<proteinExistence type="predicted"/>
<feature type="region of interest" description="Disordered" evidence="1">
    <location>
        <begin position="20"/>
        <end position="40"/>
    </location>
</feature>
<dbReference type="Proteomes" id="UP000593564">
    <property type="component" value="Unassembled WGS sequence"/>
</dbReference>
<dbReference type="InterPro" id="IPR002110">
    <property type="entry name" value="Ankyrin_rpt"/>
</dbReference>
<dbReference type="InterPro" id="IPR036770">
    <property type="entry name" value="Ankyrin_rpt-contain_sf"/>
</dbReference>
<comment type="caution">
    <text evidence="2">The sequence shown here is derived from an EMBL/GenBank/DDBJ whole genome shotgun (WGS) entry which is preliminary data.</text>
</comment>
<keyword evidence="3" id="KW-1185">Reference proteome</keyword>
<gene>
    <name evidence="2" type="ORF">HYC85_003606</name>
</gene>
<dbReference type="AlphaFoldDB" id="A0A7J7HVW6"/>
<evidence type="ECO:0000256" key="1">
    <source>
        <dbReference type="SAM" id="MobiDB-lite"/>
    </source>
</evidence>
<dbReference type="EMBL" id="JACBKZ010000002">
    <property type="protein sequence ID" value="KAF5956381.1"/>
    <property type="molecule type" value="Genomic_DNA"/>
</dbReference>
<accession>A0A7J7HVW6</accession>
<reference evidence="3" key="1">
    <citation type="journal article" date="2020" name="Nat. Commun.">
        <title>Genome assembly of wild tea tree DASZ reveals pedigree and selection history of tea varieties.</title>
        <authorList>
            <person name="Zhang W."/>
            <person name="Zhang Y."/>
            <person name="Qiu H."/>
            <person name="Guo Y."/>
            <person name="Wan H."/>
            <person name="Zhang X."/>
            <person name="Scossa F."/>
            <person name="Alseekh S."/>
            <person name="Zhang Q."/>
            <person name="Wang P."/>
            <person name="Xu L."/>
            <person name="Schmidt M.H."/>
            <person name="Jia X."/>
            <person name="Li D."/>
            <person name="Zhu A."/>
            <person name="Guo F."/>
            <person name="Chen W."/>
            <person name="Ni D."/>
            <person name="Usadel B."/>
            <person name="Fernie A.R."/>
            <person name="Wen W."/>
        </authorList>
    </citation>
    <scope>NUCLEOTIDE SEQUENCE [LARGE SCALE GENOMIC DNA]</scope>
    <source>
        <strain evidence="3">cv. G240</strain>
    </source>
</reference>
<organism evidence="2 3">
    <name type="scientific">Camellia sinensis</name>
    <name type="common">Tea plant</name>
    <name type="synonym">Thea sinensis</name>
    <dbReference type="NCBI Taxonomy" id="4442"/>
    <lineage>
        <taxon>Eukaryota</taxon>
        <taxon>Viridiplantae</taxon>
        <taxon>Streptophyta</taxon>
        <taxon>Embryophyta</taxon>
        <taxon>Tracheophyta</taxon>
        <taxon>Spermatophyta</taxon>
        <taxon>Magnoliopsida</taxon>
        <taxon>eudicotyledons</taxon>
        <taxon>Gunneridae</taxon>
        <taxon>Pentapetalae</taxon>
        <taxon>asterids</taxon>
        <taxon>Ericales</taxon>
        <taxon>Theaceae</taxon>
        <taxon>Camellia</taxon>
    </lineage>
</organism>
<protein>
    <recommendedName>
        <fullName evidence="4">PGG domain-containing protein</fullName>
    </recommendedName>
</protein>
<dbReference type="Pfam" id="PF12796">
    <property type="entry name" value="Ank_2"/>
    <property type="match status" value="1"/>
</dbReference>
<sequence length="245" mass="27251">MIFMPRIDLWAIETCKQVDGEESDSSLTDPELSEDMSSVKHSQVVEKENHSYQQLSELSETEASQDASKKTSHIWSSFVEQVESMCVSTSLMILAILGIRTEMQVNLSPIFGRYIPLLNAALRGDWDSAKRFFDQDPDALTAHITCKKETALHVAIMSGRSVEFVEKLVDLMSPEALLQPHIVGMIALHNAALIGNTEAAAILVEKHPASLYIRDDDNWLPLHFAARARHKDTLLVSGPACVHLD</sequence>
<evidence type="ECO:0000313" key="3">
    <source>
        <dbReference type="Proteomes" id="UP000593564"/>
    </source>
</evidence>
<dbReference type="SUPFAM" id="SSF48403">
    <property type="entry name" value="Ankyrin repeat"/>
    <property type="match status" value="1"/>
</dbReference>
<evidence type="ECO:0000313" key="2">
    <source>
        <dbReference type="EMBL" id="KAF5956381.1"/>
    </source>
</evidence>
<dbReference type="PANTHER" id="PTHR47303">
    <property type="match status" value="1"/>
</dbReference>
<dbReference type="Gene3D" id="1.25.40.20">
    <property type="entry name" value="Ankyrin repeat-containing domain"/>
    <property type="match status" value="1"/>
</dbReference>
<dbReference type="PANTHER" id="PTHR47303:SF1">
    <property type="entry name" value="NF-KAPPA-B INHIBITOR BETA"/>
    <property type="match status" value="1"/>
</dbReference>